<sequence length="109" mass="12540">MCLAELAHMLEIDGYDTIDSFYGNQSMLQRNVGAGYEDVISPYIYYSSVYCMSFYILGFNPSMELSRVYVIKIDAGCNKEQYMELSIDEEPGLHKKMNDIEIEKPLIIL</sequence>
<evidence type="ECO:0000313" key="1">
    <source>
        <dbReference type="EMBL" id="CAD7084419.1"/>
    </source>
</evidence>
<dbReference type="Proteomes" id="UP000594454">
    <property type="component" value="Chromosome 3"/>
</dbReference>
<organism evidence="1 2">
    <name type="scientific">Hermetia illucens</name>
    <name type="common">Black soldier fly</name>
    <dbReference type="NCBI Taxonomy" id="343691"/>
    <lineage>
        <taxon>Eukaryota</taxon>
        <taxon>Metazoa</taxon>
        <taxon>Ecdysozoa</taxon>
        <taxon>Arthropoda</taxon>
        <taxon>Hexapoda</taxon>
        <taxon>Insecta</taxon>
        <taxon>Pterygota</taxon>
        <taxon>Neoptera</taxon>
        <taxon>Endopterygota</taxon>
        <taxon>Diptera</taxon>
        <taxon>Brachycera</taxon>
        <taxon>Stratiomyomorpha</taxon>
        <taxon>Stratiomyidae</taxon>
        <taxon>Hermetiinae</taxon>
        <taxon>Hermetia</taxon>
    </lineage>
</organism>
<name>A0A7R8UP43_HERIL</name>
<reference evidence="1 2" key="1">
    <citation type="submission" date="2020-11" db="EMBL/GenBank/DDBJ databases">
        <authorList>
            <person name="Wallbank WR R."/>
            <person name="Pardo Diaz C."/>
            <person name="Kozak K."/>
            <person name="Martin S."/>
            <person name="Jiggins C."/>
            <person name="Moest M."/>
            <person name="Warren A I."/>
            <person name="Generalovic N T."/>
            <person name="Byers J.R.P. K."/>
            <person name="Montejo-Kovacevich G."/>
            <person name="Yen C E."/>
        </authorList>
    </citation>
    <scope>NUCLEOTIDE SEQUENCE [LARGE SCALE GENOMIC DNA]</scope>
</reference>
<keyword evidence="2" id="KW-1185">Reference proteome</keyword>
<evidence type="ECO:0000313" key="2">
    <source>
        <dbReference type="Proteomes" id="UP000594454"/>
    </source>
</evidence>
<proteinExistence type="predicted"/>
<gene>
    <name evidence="1" type="ORF">HERILL_LOCUS7314</name>
</gene>
<protein>
    <submittedName>
        <fullName evidence="1">Uncharacterized protein</fullName>
    </submittedName>
</protein>
<dbReference type="AlphaFoldDB" id="A0A7R8UP43"/>
<dbReference type="EMBL" id="LR899011">
    <property type="protein sequence ID" value="CAD7084419.1"/>
    <property type="molecule type" value="Genomic_DNA"/>
</dbReference>
<dbReference type="InParanoid" id="A0A7R8UP43"/>
<accession>A0A7R8UP43</accession>